<dbReference type="STRING" id="1448308.A0A2T2NU77"/>
<feature type="compositionally biased region" description="Basic residues" evidence="2">
    <location>
        <begin position="242"/>
        <end position="256"/>
    </location>
</feature>
<gene>
    <name evidence="4" type="ORF">BS50DRAFT_586311</name>
</gene>
<feature type="compositionally biased region" description="Basic and acidic residues" evidence="2">
    <location>
        <begin position="794"/>
        <end position="822"/>
    </location>
</feature>
<evidence type="ECO:0000259" key="3">
    <source>
        <dbReference type="PROSITE" id="PS50102"/>
    </source>
</evidence>
<reference evidence="4 5" key="1">
    <citation type="journal article" date="2018" name="Front. Microbiol.">
        <title>Genome-Wide Analysis of Corynespora cassiicola Leaf Fall Disease Putative Effectors.</title>
        <authorList>
            <person name="Lopez D."/>
            <person name="Ribeiro S."/>
            <person name="Label P."/>
            <person name="Fumanal B."/>
            <person name="Venisse J.S."/>
            <person name="Kohler A."/>
            <person name="de Oliveira R.R."/>
            <person name="Labutti K."/>
            <person name="Lipzen A."/>
            <person name="Lail K."/>
            <person name="Bauer D."/>
            <person name="Ohm R.A."/>
            <person name="Barry K.W."/>
            <person name="Spatafora J."/>
            <person name="Grigoriev I.V."/>
            <person name="Martin F.M."/>
            <person name="Pujade-Renaud V."/>
        </authorList>
    </citation>
    <scope>NUCLEOTIDE SEQUENCE [LARGE SCALE GENOMIC DNA]</scope>
    <source>
        <strain evidence="4 5">Philippines</strain>
    </source>
</reference>
<dbReference type="PROSITE" id="PS50102">
    <property type="entry name" value="RRM"/>
    <property type="match status" value="1"/>
</dbReference>
<feature type="region of interest" description="Disordered" evidence="2">
    <location>
        <begin position="216"/>
        <end position="341"/>
    </location>
</feature>
<sequence>MAEAPAQPPAPASAPDPETTFSSPVLLDRALTASPTLPTEIVIAPGSGRALFSTSLGARAPREPLSPPPEAVICSNPIQDVVNFAHVFRDRYPHIYHIYFIDGGHAIEDLWDSVDIQRHGRHFLNEALKFIRGDNAAYAHAYAGAWTKAHGDRMGFVAKEARALYADNPEDLLAIVDEVFIYGEPQHVPRAFLRWVLKIMWHNLGMGLEDAPPGPAVTKAGCQAAASTVEKQHQNPPASASRKSKTNRKKSRSRPRKPIDSPESQSTDDNLSAPVATDSPSAPSFTRPTMAPPAPPAPPPLGYHDPQFPAYNGPPASNYGHGSQAQVPRLPVRPSVGPRGQHGFIHDRAENYALQQIIPPIHYGMPSRPPPSGPMNQYGVLNAFPPPQNMFPAGRGQYPWLPMDDMTNVTRRTSNYSSQSGRASSSRGGLYNPYGPERADWADTHPGGTKRGRGANNNQNRPSSEFGVGENWIGASVGNVKSLWIGDLPNLREDILRQEIVDFFSRSNIRAIRVKTKPSNLHYAFVDFATTEDCRRGLAIPEKVIQGKQVAIKVPRFYTQDQGPNVMPPTTAETTHQTTRVQYSPQDARSDLHRPTRQYRENEAGIGAAIPSGSNPRGERVMAPTKPKDDNAHTNYGSLSSSHVHEKSEGANKSRRPPQQKQPHSPTPQRETAKISGKDQQTSEPSAHVSPSKTINTALGTDPVASAPKVEEETDLAVQIPPVAEEQKHKAPDVKREAERESEPTAVQTPKSEPESKPELGSRPEHELVSEAEPETTVDQGFGPAARGEMGSDDEQRHDQSFHSAREEQFESTKEERDHTSFDIDADLQSPSVDHSGSEPVRIDPDISLGMATKKNEATDLNTHSLEEPTTVADSSKKQGAAQTTSLFPFAKPNKAQARKEKQAKKKEKKKEKGKAKSEKIPAGKQNTVSEPEASSTSEIVTQIYSERKEQPEDEQVPKEESASGGKEPDLPKDVVPVAQTSLSESGSLDQMSKHDQQDVSPTASVSSAKEEPVDTANGAPGPVQTSSTIGDKVKSVAKAKVAVPKLNLPKPKGADKPKSHGAASLETSVSKSLIRSSDDDSMAINEGMDYKTTCYEMMQANHITEEQKEEDSSEGTVMGTSEALDPLHSGSPEPSPAITDYYTPMQTPAASAPVQATSVGQSGRDSGDSGVELATPVQSEPAKKKKKSKGKKKKKKDVGPTESDMGEESAQALNPETSVQAPRISSEEAFSDQYRNINDLRALRGNNAAKHQRAHTAERNLMDAQVEEQVRKGKAFDEAVNTKGIAEVIGLYYSETRPDFNKTMEKSLQMTRSTFLDSAVDFKMGGPRDYSLDGPNIDPARATLMKDNELPMDDPQKMPKAGKTPFFPAETEE</sequence>
<feature type="compositionally biased region" description="Polar residues" evidence="2">
    <location>
        <begin position="278"/>
        <end position="287"/>
    </location>
</feature>
<proteinExistence type="predicted"/>
<feature type="region of interest" description="Disordered" evidence="2">
    <location>
        <begin position="560"/>
        <end position="1085"/>
    </location>
</feature>
<feature type="region of interest" description="Disordered" evidence="2">
    <location>
        <begin position="1102"/>
        <end position="1231"/>
    </location>
</feature>
<feature type="compositionally biased region" description="Polar residues" evidence="2">
    <location>
        <begin position="1212"/>
        <end position="1221"/>
    </location>
</feature>
<feature type="domain" description="RRM" evidence="3">
    <location>
        <begin position="481"/>
        <end position="557"/>
    </location>
</feature>
<organism evidence="4 5">
    <name type="scientific">Corynespora cassiicola Philippines</name>
    <dbReference type="NCBI Taxonomy" id="1448308"/>
    <lineage>
        <taxon>Eukaryota</taxon>
        <taxon>Fungi</taxon>
        <taxon>Dikarya</taxon>
        <taxon>Ascomycota</taxon>
        <taxon>Pezizomycotina</taxon>
        <taxon>Dothideomycetes</taxon>
        <taxon>Pleosporomycetidae</taxon>
        <taxon>Pleosporales</taxon>
        <taxon>Corynesporascaceae</taxon>
        <taxon>Corynespora</taxon>
    </lineage>
</organism>
<evidence type="ECO:0000256" key="1">
    <source>
        <dbReference type="PROSITE-ProRule" id="PRU00176"/>
    </source>
</evidence>
<feature type="compositionally biased region" description="Polar residues" evidence="2">
    <location>
        <begin position="979"/>
        <end position="991"/>
    </location>
</feature>
<feature type="compositionally biased region" description="Basic and acidic residues" evidence="2">
    <location>
        <begin position="1345"/>
        <end position="1358"/>
    </location>
</feature>
<keyword evidence="1" id="KW-0694">RNA-binding</keyword>
<feature type="compositionally biased region" description="Polar residues" evidence="2">
    <location>
        <begin position="633"/>
        <end position="642"/>
    </location>
</feature>
<dbReference type="InterPro" id="IPR035979">
    <property type="entry name" value="RBD_domain_sf"/>
</dbReference>
<feature type="compositionally biased region" description="Polar residues" evidence="2">
    <location>
        <begin position="1066"/>
        <end position="1076"/>
    </location>
</feature>
<feature type="compositionally biased region" description="Basic and acidic residues" evidence="2">
    <location>
        <begin position="752"/>
        <end position="769"/>
    </location>
</feature>
<dbReference type="InterPro" id="IPR000504">
    <property type="entry name" value="RRM_dom"/>
</dbReference>
<dbReference type="Gene3D" id="3.30.70.330">
    <property type="match status" value="1"/>
</dbReference>
<feature type="region of interest" description="Disordered" evidence="2">
    <location>
        <begin position="1"/>
        <end position="24"/>
    </location>
</feature>
<evidence type="ECO:0000256" key="2">
    <source>
        <dbReference type="SAM" id="MobiDB-lite"/>
    </source>
</evidence>
<feature type="region of interest" description="Disordered" evidence="2">
    <location>
        <begin position="1328"/>
        <end position="1374"/>
    </location>
</feature>
<dbReference type="OrthoDB" id="3800936at2759"/>
<feature type="compositionally biased region" description="Basic and acidic residues" evidence="2">
    <location>
        <begin position="946"/>
        <end position="973"/>
    </location>
</feature>
<feature type="compositionally biased region" description="Polar residues" evidence="2">
    <location>
        <begin position="999"/>
        <end position="1008"/>
    </location>
</feature>
<dbReference type="EMBL" id="KZ678133">
    <property type="protein sequence ID" value="PSN68933.1"/>
    <property type="molecule type" value="Genomic_DNA"/>
</dbReference>
<name>A0A2T2NU77_CORCC</name>
<dbReference type="SMART" id="SM00360">
    <property type="entry name" value="RRM"/>
    <property type="match status" value="1"/>
</dbReference>
<feature type="compositionally biased region" description="Polar residues" evidence="2">
    <location>
        <begin position="925"/>
        <end position="945"/>
    </location>
</feature>
<feature type="compositionally biased region" description="Polar residues" evidence="2">
    <location>
        <begin position="1145"/>
        <end position="1165"/>
    </location>
</feature>
<accession>A0A2T2NU77</accession>
<feature type="compositionally biased region" description="Polar residues" evidence="2">
    <location>
        <begin position="678"/>
        <end position="699"/>
    </location>
</feature>
<feature type="compositionally biased region" description="Basic residues" evidence="2">
    <location>
        <begin position="1184"/>
        <end position="1197"/>
    </location>
</feature>
<evidence type="ECO:0000313" key="4">
    <source>
        <dbReference type="EMBL" id="PSN68933.1"/>
    </source>
</evidence>
<feature type="compositionally biased region" description="Polar residues" evidence="2">
    <location>
        <begin position="659"/>
        <end position="670"/>
    </location>
</feature>
<feature type="compositionally biased region" description="Low complexity" evidence="2">
    <location>
        <begin position="414"/>
        <end position="426"/>
    </location>
</feature>
<feature type="compositionally biased region" description="Low complexity" evidence="2">
    <location>
        <begin position="570"/>
        <end position="579"/>
    </location>
</feature>
<feature type="compositionally biased region" description="Basic and acidic residues" evidence="2">
    <location>
        <begin position="643"/>
        <end position="652"/>
    </location>
</feature>
<feature type="compositionally biased region" description="Pro residues" evidence="2">
    <location>
        <begin position="1"/>
        <end position="14"/>
    </location>
</feature>
<feature type="compositionally biased region" description="Basic residues" evidence="2">
    <location>
        <begin position="902"/>
        <end position="914"/>
    </location>
</feature>
<dbReference type="InterPro" id="IPR012677">
    <property type="entry name" value="Nucleotide-bd_a/b_plait_sf"/>
</dbReference>
<dbReference type="GO" id="GO:0003723">
    <property type="term" value="F:RNA binding"/>
    <property type="evidence" value="ECO:0007669"/>
    <property type="project" value="UniProtKB-UniRule"/>
</dbReference>
<keyword evidence="5" id="KW-1185">Reference proteome</keyword>
<dbReference type="Proteomes" id="UP000240883">
    <property type="component" value="Unassembled WGS sequence"/>
</dbReference>
<feature type="compositionally biased region" description="Basic and acidic residues" evidence="2">
    <location>
        <begin position="588"/>
        <end position="603"/>
    </location>
</feature>
<protein>
    <recommendedName>
        <fullName evidence="3">RRM domain-containing protein</fullName>
    </recommendedName>
</protein>
<dbReference type="SUPFAM" id="SSF54928">
    <property type="entry name" value="RNA-binding domain, RBD"/>
    <property type="match status" value="1"/>
</dbReference>
<feature type="region of interest" description="Disordered" evidence="2">
    <location>
        <begin position="413"/>
        <end position="467"/>
    </location>
</feature>
<feature type="compositionally biased region" description="Basic and acidic residues" evidence="2">
    <location>
        <begin position="725"/>
        <end position="743"/>
    </location>
</feature>
<feature type="compositionally biased region" description="Pro residues" evidence="2">
    <location>
        <begin position="290"/>
        <end position="301"/>
    </location>
</feature>
<evidence type="ECO:0000313" key="5">
    <source>
        <dbReference type="Proteomes" id="UP000240883"/>
    </source>
</evidence>